<reference evidence="1" key="1">
    <citation type="submission" date="2014-11" db="EMBL/GenBank/DDBJ databases">
        <authorList>
            <person name="Amaro Gonzalez C."/>
        </authorList>
    </citation>
    <scope>NUCLEOTIDE SEQUENCE</scope>
</reference>
<protein>
    <submittedName>
        <fullName evidence="1">Uncharacterized protein</fullName>
    </submittedName>
</protein>
<organism evidence="1">
    <name type="scientific">Anguilla anguilla</name>
    <name type="common">European freshwater eel</name>
    <name type="synonym">Muraena anguilla</name>
    <dbReference type="NCBI Taxonomy" id="7936"/>
    <lineage>
        <taxon>Eukaryota</taxon>
        <taxon>Metazoa</taxon>
        <taxon>Chordata</taxon>
        <taxon>Craniata</taxon>
        <taxon>Vertebrata</taxon>
        <taxon>Euteleostomi</taxon>
        <taxon>Actinopterygii</taxon>
        <taxon>Neopterygii</taxon>
        <taxon>Teleostei</taxon>
        <taxon>Anguilliformes</taxon>
        <taxon>Anguillidae</taxon>
        <taxon>Anguilla</taxon>
    </lineage>
</organism>
<sequence length="30" mass="3498">MRSLKLHTKLASSQLVLITRFENIKLQELS</sequence>
<accession>A0A0E9UWL0</accession>
<reference evidence="1" key="2">
    <citation type="journal article" date="2015" name="Fish Shellfish Immunol.">
        <title>Early steps in the European eel (Anguilla anguilla)-Vibrio vulnificus interaction in the gills: Role of the RtxA13 toxin.</title>
        <authorList>
            <person name="Callol A."/>
            <person name="Pajuelo D."/>
            <person name="Ebbesson L."/>
            <person name="Teles M."/>
            <person name="MacKenzie S."/>
            <person name="Amaro C."/>
        </authorList>
    </citation>
    <scope>NUCLEOTIDE SEQUENCE</scope>
</reference>
<name>A0A0E9UWL0_ANGAN</name>
<proteinExistence type="predicted"/>
<evidence type="ECO:0000313" key="1">
    <source>
        <dbReference type="EMBL" id="JAH69338.1"/>
    </source>
</evidence>
<dbReference type="AlphaFoldDB" id="A0A0E9UWL0"/>
<dbReference type="EMBL" id="GBXM01039239">
    <property type="protein sequence ID" value="JAH69338.1"/>
    <property type="molecule type" value="Transcribed_RNA"/>
</dbReference>